<evidence type="ECO:0000313" key="2">
    <source>
        <dbReference type="Proteomes" id="UP000248857"/>
    </source>
</evidence>
<protein>
    <submittedName>
        <fullName evidence="1">Uncharacterized protein</fullName>
    </submittedName>
</protein>
<evidence type="ECO:0000313" key="1">
    <source>
        <dbReference type="EMBL" id="PZD72175.1"/>
    </source>
</evidence>
<dbReference type="EMBL" id="PQWO01000011">
    <property type="protein sequence ID" value="PZD72175.1"/>
    <property type="molecule type" value="Genomic_DNA"/>
</dbReference>
<dbReference type="Proteomes" id="UP000248857">
    <property type="component" value="Unassembled WGS sequence"/>
</dbReference>
<keyword evidence="2" id="KW-1185">Reference proteome</keyword>
<organism evidence="1 2">
    <name type="scientific">Acaryochloris thomasi RCC1774</name>
    <dbReference type="NCBI Taxonomy" id="1764569"/>
    <lineage>
        <taxon>Bacteria</taxon>
        <taxon>Bacillati</taxon>
        <taxon>Cyanobacteriota</taxon>
        <taxon>Cyanophyceae</taxon>
        <taxon>Acaryochloridales</taxon>
        <taxon>Acaryochloridaceae</taxon>
        <taxon>Acaryochloris</taxon>
        <taxon>Acaryochloris thomasi</taxon>
    </lineage>
</organism>
<gene>
    <name evidence="1" type="ORF">C1752_03761</name>
</gene>
<accession>A0A2W1JL53</accession>
<sequence>MSRFYVRMTNSQQVSVALTERNERVIYQYHDGGMSLLEHWIQVHSFANTAERCIQADDKVSHEPDSSG</sequence>
<comment type="caution">
    <text evidence="1">The sequence shown here is derived from an EMBL/GenBank/DDBJ whole genome shotgun (WGS) entry which is preliminary data.</text>
</comment>
<reference evidence="1 2" key="1">
    <citation type="journal article" date="2018" name="Sci. Rep.">
        <title>A novel species of the marine cyanobacterium Acaryochloris with a unique pigment content and lifestyle.</title>
        <authorList>
            <person name="Partensky F."/>
            <person name="Six C."/>
            <person name="Ratin M."/>
            <person name="Garczarek L."/>
            <person name="Vaulot D."/>
            <person name="Probert I."/>
            <person name="Calteau A."/>
            <person name="Gourvil P."/>
            <person name="Marie D."/>
            <person name="Grebert T."/>
            <person name="Bouchier C."/>
            <person name="Le Panse S."/>
            <person name="Gachenot M."/>
            <person name="Rodriguez F."/>
            <person name="Garrido J.L."/>
        </authorList>
    </citation>
    <scope>NUCLEOTIDE SEQUENCE [LARGE SCALE GENOMIC DNA]</scope>
    <source>
        <strain evidence="1 2">RCC1774</strain>
    </source>
</reference>
<proteinExistence type="predicted"/>
<name>A0A2W1JL53_9CYAN</name>
<dbReference type="AlphaFoldDB" id="A0A2W1JL53"/>